<dbReference type="EMBL" id="CAKMRJ010003334">
    <property type="protein sequence ID" value="CAH1434190.1"/>
    <property type="molecule type" value="Genomic_DNA"/>
</dbReference>
<organism evidence="1 2">
    <name type="scientific">Lactuca virosa</name>
    <dbReference type="NCBI Taxonomy" id="75947"/>
    <lineage>
        <taxon>Eukaryota</taxon>
        <taxon>Viridiplantae</taxon>
        <taxon>Streptophyta</taxon>
        <taxon>Embryophyta</taxon>
        <taxon>Tracheophyta</taxon>
        <taxon>Spermatophyta</taxon>
        <taxon>Magnoliopsida</taxon>
        <taxon>eudicotyledons</taxon>
        <taxon>Gunneridae</taxon>
        <taxon>Pentapetalae</taxon>
        <taxon>asterids</taxon>
        <taxon>campanulids</taxon>
        <taxon>Asterales</taxon>
        <taxon>Asteraceae</taxon>
        <taxon>Cichorioideae</taxon>
        <taxon>Cichorieae</taxon>
        <taxon>Lactucinae</taxon>
        <taxon>Lactuca</taxon>
    </lineage>
</organism>
<dbReference type="AlphaFoldDB" id="A0AAU9NCZ5"/>
<dbReference type="InterPro" id="IPR036188">
    <property type="entry name" value="FAD/NAD-bd_sf"/>
</dbReference>
<accession>A0AAU9NCZ5</accession>
<proteinExistence type="predicted"/>
<dbReference type="Gene3D" id="3.50.50.60">
    <property type="entry name" value="FAD/NAD(P)-binding domain"/>
    <property type="match status" value="1"/>
</dbReference>
<evidence type="ECO:0000313" key="2">
    <source>
        <dbReference type="Proteomes" id="UP001157418"/>
    </source>
</evidence>
<name>A0AAU9NCZ5_9ASTR</name>
<evidence type="ECO:0000313" key="1">
    <source>
        <dbReference type="EMBL" id="CAH1434190.1"/>
    </source>
</evidence>
<sequence>MPESPSSPRMETFSTERSDMVSMSRALRLGSDLTPPVHMPYAYIHEFTRTSMAGKIRRFKGGYMGFWQKLSNSLPIEVQCNTEVLAIRCTSSSVSVDTMNSNSKEVKTMEFDKIIISGSFPFTNGKIYRSPTYVPQDTVNGLMDLSDLEKELLMINDVCGAHDDQQELPHNFKKLEKDVYTPDVMATSDCILGL</sequence>
<reference evidence="1 2" key="1">
    <citation type="submission" date="2022-01" db="EMBL/GenBank/DDBJ databases">
        <authorList>
            <person name="Xiong W."/>
            <person name="Schranz E."/>
        </authorList>
    </citation>
    <scope>NUCLEOTIDE SEQUENCE [LARGE SCALE GENOMIC DNA]</scope>
</reference>
<gene>
    <name evidence="1" type="ORF">LVIROSA_LOCUS20729</name>
</gene>
<protein>
    <submittedName>
        <fullName evidence="1">Uncharacterized protein</fullName>
    </submittedName>
</protein>
<keyword evidence="2" id="KW-1185">Reference proteome</keyword>
<comment type="caution">
    <text evidence="1">The sequence shown here is derived from an EMBL/GenBank/DDBJ whole genome shotgun (WGS) entry which is preliminary data.</text>
</comment>
<dbReference type="SUPFAM" id="SSF51905">
    <property type="entry name" value="FAD/NAD(P)-binding domain"/>
    <property type="match status" value="1"/>
</dbReference>
<dbReference type="Gene3D" id="1.10.405.20">
    <property type="match status" value="1"/>
</dbReference>
<dbReference type="Proteomes" id="UP001157418">
    <property type="component" value="Unassembled WGS sequence"/>
</dbReference>